<reference evidence="3 4" key="1">
    <citation type="submission" date="2019-03" db="EMBL/GenBank/DDBJ databases">
        <authorList>
            <person name="Kim M.K.M."/>
        </authorList>
    </citation>
    <scope>NUCLEOTIDE SEQUENCE [LARGE SCALE GENOMIC DNA]</scope>
    <source>
        <strain evidence="3 4">17J68-15</strain>
    </source>
</reference>
<feature type="transmembrane region" description="Helical" evidence="1">
    <location>
        <begin position="43"/>
        <end position="61"/>
    </location>
</feature>
<name>A0A4R4E5H1_9BACT</name>
<evidence type="ECO:0000313" key="4">
    <source>
        <dbReference type="Proteomes" id="UP000295164"/>
    </source>
</evidence>
<organism evidence="3 4">
    <name type="scientific">Flaviaesturariibacter aridisoli</name>
    <dbReference type="NCBI Taxonomy" id="2545761"/>
    <lineage>
        <taxon>Bacteria</taxon>
        <taxon>Pseudomonadati</taxon>
        <taxon>Bacteroidota</taxon>
        <taxon>Chitinophagia</taxon>
        <taxon>Chitinophagales</taxon>
        <taxon>Chitinophagaceae</taxon>
        <taxon>Flaviaestuariibacter</taxon>
    </lineage>
</organism>
<dbReference type="AlphaFoldDB" id="A0A4R4E5H1"/>
<comment type="caution">
    <text evidence="3">The sequence shown here is derived from an EMBL/GenBank/DDBJ whole genome shotgun (WGS) entry which is preliminary data.</text>
</comment>
<keyword evidence="2" id="KW-0732">Signal</keyword>
<dbReference type="Proteomes" id="UP000295164">
    <property type="component" value="Unassembled WGS sequence"/>
</dbReference>
<keyword evidence="1" id="KW-0812">Transmembrane</keyword>
<protein>
    <submittedName>
        <fullName evidence="3">Uncharacterized protein</fullName>
    </submittedName>
</protein>
<sequence>MKKISLTVMTAFLSALTWAQDATKSVDVNINTKSGNAAWYTNPIVWVVGAAVFILLLVALSRGRSRD</sequence>
<keyword evidence="1" id="KW-0472">Membrane</keyword>
<evidence type="ECO:0000313" key="3">
    <source>
        <dbReference type="EMBL" id="TCZ73990.1"/>
    </source>
</evidence>
<accession>A0A4R4E5H1</accession>
<keyword evidence="1" id="KW-1133">Transmembrane helix</keyword>
<feature type="chain" id="PRO_5020312665" evidence="2">
    <location>
        <begin position="20"/>
        <end position="67"/>
    </location>
</feature>
<dbReference type="EMBL" id="SKFH01000004">
    <property type="protein sequence ID" value="TCZ73990.1"/>
    <property type="molecule type" value="Genomic_DNA"/>
</dbReference>
<dbReference type="RefSeq" id="WP_131850990.1">
    <property type="nucleotide sequence ID" value="NZ_SKFH01000004.1"/>
</dbReference>
<proteinExistence type="predicted"/>
<evidence type="ECO:0000256" key="2">
    <source>
        <dbReference type="SAM" id="SignalP"/>
    </source>
</evidence>
<evidence type="ECO:0000256" key="1">
    <source>
        <dbReference type="SAM" id="Phobius"/>
    </source>
</evidence>
<keyword evidence="4" id="KW-1185">Reference proteome</keyword>
<feature type="signal peptide" evidence="2">
    <location>
        <begin position="1"/>
        <end position="19"/>
    </location>
</feature>
<gene>
    <name evidence="3" type="ORF">E0486_04740</name>
</gene>
<dbReference type="OrthoDB" id="678673at2"/>